<accession>A0A356WAH5</accession>
<dbReference type="Proteomes" id="UP000263957">
    <property type="component" value="Unassembled WGS sequence"/>
</dbReference>
<evidence type="ECO:0008006" key="3">
    <source>
        <dbReference type="Google" id="ProtNLM"/>
    </source>
</evidence>
<protein>
    <recommendedName>
        <fullName evidence="3">Integrase catalytic domain-containing protein</fullName>
    </recommendedName>
</protein>
<dbReference type="EMBL" id="DOGS01000319">
    <property type="protein sequence ID" value="HBQ50323.1"/>
    <property type="molecule type" value="Genomic_DNA"/>
</dbReference>
<comment type="caution">
    <text evidence="1">The sequence shown here is derived from an EMBL/GenBank/DDBJ whole genome shotgun (WGS) entry which is preliminary data.</text>
</comment>
<evidence type="ECO:0000313" key="2">
    <source>
        <dbReference type="Proteomes" id="UP000263957"/>
    </source>
</evidence>
<gene>
    <name evidence="1" type="ORF">DD728_15850</name>
</gene>
<dbReference type="AlphaFoldDB" id="A0A356WAH5"/>
<evidence type="ECO:0000313" key="1">
    <source>
        <dbReference type="EMBL" id="HBQ50323.1"/>
    </source>
</evidence>
<sequence length="101" mass="11714">MRTCIHMRPCLSNHVGGYDFVIDLTHDSKPFRMLTAIDEYTRWWMAIHVEGKLKSGKVLYRLTASYLSPKFLVLRSMIPLAGRTCVRGYLAIFSSQQRTLF</sequence>
<organism evidence="1 2">
    <name type="scientific">Hyphomonas atlantica</name>
    <dbReference type="NCBI Taxonomy" id="1280948"/>
    <lineage>
        <taxon>Bacteria</taxon>
        <taxon>Pseudomonadati</taxon>
        <taxon>Pseudomonadota</taxon>
        <taxon>Alphaproteobacteria</taxon>
        <taxon>Hyphomonadales</taxon>
        <taxon>Hyphomonadaceae</taxon>
        <taxon>Hyphomonas</taxon>
    </lineage>
</organism>
<reference evidence="1 2" key="1">
    <citation type="journal article" date="2018" name="Nat. Biotechnol.">
        <title>A standardized bacterial taxonomy based on genome phylogeny substantially revises the tree of life.</title>
        <authorList>
            <person name="Parks D.H."/>
            <person name="Chuvochina M."/>
            <person name="Waite D.W."/>
            <person name="Rinke C."/>
            <person name="Skarshewski A."/>
            <person name="Chaumeil P.A."/>
            <person name="Hugenholtz P."/>
        </authorList>
    </citation>
    <scope>NUCLEOTIDE SEQUENCE [LARGE SCALE GENOMIC DNA]</scope>
    <source>
        <strain evidence="1">UBA10378</strain>
    </source>
</reference>
<proteinExistence type="predicted"/>
<name>A0A356WAH5_9PROT</name>